<organism evidence="1 2">
    <name type="scientific">Ogataea philodendri</name>
    <dbReference type="NCBI Taxonomy" id="1378263"/>
    <lineage>
        <taxon>Eukaryota</taxon>
        <taxon>Fungi</taxon>
        <taxon>Dikarya</taxon>
        <taxon>Ascomycota</taxon>
        <taxon>Saccharomycotina</taxon>
        <taxon>Pichiomycetes</taxon>
        <taxon>Pichiales</taxon>
        <taxon>Pichiaceae</taxon>
        <taxon>Ogataea</taxon>
    </lineage>
</organism>
<dbReference type="RefSeq" id="XP_046058567.1">
    <property type="nucleotide sequence ID" value="XM_046208180.1"/>
</dbReference>
<accession>A0A9P8T064</accession>
<reference evidence="1" key="2">
    <citation type="submission" date="2021-01" db="EMBL/GenBank/DDBJ databases">
        <authorList>
            <person name="Schikora-Tamarit M.A."/>
        </authorList>
    </citation>
    <scope>NUCLEOTIDE SEQUENCE</scope>
    <source>
        <strain evidence="1">CBS6075</strain>
    </source>
</reference>
<dbReference type="AlphaFoldDB" id="A0A9P8T064"/>
<evidence type="ECO:0000313" key="1">
    <source>
        <dbReference type="EMBL" id="KAH3661443.1"/>
    </source>
</evidence>
<name>A0A9P8T064_9ASCO</name>
<sequence length="136" mass="14276">MFAPAPYTPDVGCAASPTKTIRFPTTRFLSHGARSKGKAMDSGMTSRILPMTGSQSLKCSIRRCFPQSPVPLSHLSLEATSGGSLKCAATLNFPGVSLVINMADPFPIQTVTSSGTPGMSFTILSSKTFLYATAPL</sequence>
<dbReference type="EMBL" id="JAEUBE010000487">
    <property type="protein sequence ID" value="KAH3661443.1"/>
    <property type="molecule type" value="Genomic_DNA"/>
</dbReference>
<protein>
    <submittedName>
        <fullName evidence="1">Uncharacterized protein</fullName>
    </submittedName>
</protein>
<proteinExistence type="predicted"/>
<gene>
    <name evidence="1" type="ORF">OGAPHI_006850</name>
</gene>
<dbReference type="GeneID" id="70238814"/>
<keyword evidence="2" id="KW-1185">Reference proteome</keyword>
<evidence type="ECO:0000313" key="2">
    <source>
        <dbReference type="Proteomes" id="UP000769157"/>
    </source>
</evidence>
<comment type="caution">
    <text evidence="1">The sequence shown here is derived from an EMBL/GenBank/DDBJ whole genome shotgun (WGS) entry which is preliminary data.</text>
</comment>
<reference evidence="1" key="1">
    <citation type="journal article" date="2021" name="Open Biol.">
        <title>Shared evolutionary footprints suggest mitochondrial oxidative damage underlies multiple complex I losses in fungi.</title>
        <authorList>
            <person name="Schikora-Tamarit M.A."/>
            <person name="Marcet-Houben M."/>
            <person name="Nosek J."/>
            <person name="Gabaldon T."/>
        </authorList>
    </citation>
    <scope>NUCLEOTIDE SEQUENCE</scope>
    <source>
        <strain evidence="1">CBS6075</strain>
    </source>
</reference>
<dbReference type="Proteomes" id="UP000769157">
    <property type="component" value="Unassembled WGS sequence"/>
</dbReference>